<reference evidence="6 7" key="1">
    <citation type="journal article" date="2020" name="Mol. Plant">
        <title>The Chromosome-Based Rubber Tree Genome Provides New Insights into Spurge Genome Evolution and Rubber Biosynthesis.</title>
        <authorList>
            <person name="Liu J."/>
            <person name="Shi C."/>
            <person name="Shi C.C."/>
            <person name="Li W."/>
            <person name="Zhang Q.J."/>
            <person name="Zhang Y."/>
            <person name="Li K."/>
            <person name="Lu H.F."/>
            <person name="Shi C."/>
            <person name="Zhu S.T."/>
            <person name="Xiao Z.Y."/>
            <person name="Nan H."/>
            <person name="Yue Y."/>
            <person name="Zhu X.G."/>
            <person name="Wu Y."/>
            <person name="Hong X.N."/>
            <person name="Fan G.Y."/>
            <person name="Tong Y."/>
            <person name="Zhang D."/>
            <person name="Mao C.L."/>
            <person name="Liu Y.L."/>
            <person name="Hao S.J."/>
            <person name="Liu W.Q."/>
            <person name="Lv M.Q."/>
            <person name="Zhang H.B."/>
            <person name="Liu Y."/>
            <person name="Hu-Tang G.R."/>
            <person name="Wang J.P."/>
            <person name="Wang J.H."/>
            <person name="Sun Y.H."/>
            <person name="Ni S.B."/>
            <person name="Chen W.B."/>
            <person name="Zhang X.C."/>
            <person name="Jiao Y.N."/>
            <person name="Eichler E.E."/>
            <person name="Li G.H."/>
            <person name="Liu X."/>
            <person name="Gao L.Z."/>
        </authorList>
    </citation>
    <scope>NUCLEOTIDE SEQUENCE [LARGE SCALE GENOMIC DNA]</scope>
    <source>
        <strain evidence="7">cv. GT1</strain>
        <tissue evidence="6">Leaf</tissue>
    </source>
</reference>
<name>A0A6A6N3F4_HEVBR</name>
<comment type="caution">
    <text evidence="6">The sequence shown here is derived from an EMBL/GenBank/DDBJ whole genome shotgun (WGS) entry which is preliminary data.</text>
</comment>
<feature type="compositionally biased region" description="Low complexity" evidence="4">
    <location>
        <begin position="255"/>
        <end position="266"/>
    </location>
</feature>
<evidence type="ECO:0000256" key="1">
    <source>
        <dbReference type="ARBA" id="ARBA00004586"/>
    </source>
</evidence>
<feature type="compositionally biased region" description="Polar residues" evidence="4">
    <location>
        <begin position="221"/>
        <end position="254"/>
    </location>
</feature>
<dbReference type="SUPFAM" id="SSF53756">
    <property type="entry name" value="UDP-Glycosyltransferase/glycogen phosphorylase"/>
    <property type="match status" value="1"/>
</dbReference>
<evidence type="ECO:0000256" key="3">
    <source>
        <dbReference type="ARBA" id="ARBA00022824"/>
    </source>
</evidence>
<evidence type="ECO:0000313" key="6">
    <source>
        <dbReference type="EMBL" id="KAF2319106.1"/>
    </source>
</evidence>
<evidence type="ECO:0000256" key="2">
    <source>
        <dbReference type="ARBA" id="ARBA00022679"/>
    </source>
</evidence>
<dbReference type="InterPro" id="IPR038013">
    <property type="entry name" value="ALG11"/>
</dbReference>
<keyword evidence="2" id="KW-0808">Transferase</keyword>
<dbReference type="EMBL" id="JAAGAX010000003">
    <property type="protein sequence ID" value="KAF2319106.1"/>
    <property type="molecule type" value="Genomic_DNA"/>
</dbReference>
<organism evidence="6 7">
    <name type="scientific">Hevea brasiliensis</name>
    <name type="common">Para rubber tree</name>
    <name type="synonym">Siphonia brasiliensis</name>
    <dbReference type="NCBI Taxonomy" id="3981"/>
    <lineage>
        <taxon>Eukaryota</taxon>
        <taxon>Viridiplantae</taxon>
        <taxon>Streptophyta</taxon>
        <taxon>Embryophyta</taxon>
        <taxon>Tracheophyta</taxon>
        <taxon>Spermatophyta</taxon>
        <taxon>Magnoliopsida</taxon>
        <taxon>eudicotyledons</taxon>
        <taxon>Gunneridae</taxon>
        <taxon>Pentapetalae</taxon>
        <taxon>rosids</taxon>
        <taxon>fabids</taxon>
        <taxon>Malpighiales</taxon>
        <taxon>Euphorbiaceae</taxon>
        <taxon>Crotonoideae</taxon>
        <taxon>Micrandreae</taxon>
        <taxon>Hevea</taxon>
    </lineage>
</organism>
<dbReference type="InterPro" id="IPR031814">
    <property type="entry name" value="ALG11_N"/>
</dbReference>
<dbReference type="GO" id="GO:0005789">
    <property type="term" value="C:endoplasmic reticulum membrane"/>
    <property type="evidence" value="ECO:0007669"/>
    <property type="project" value="UniProtKB-SubCell"/>
</dbReference>
<dbReference type="GO" id="GO:0006487">
    <property type="term" value="P:protein N-linked glycosylation"/>
    <property type="evidence" value="ECO:0007669"/>
    <property type="project" value="TreeGrafter"/>
</dbReference>
<feature type="domain" description="ALG11 mannosyltransferase N-terminal" evidence="5">
    <location>
        <begin position="1"/>
        <end position="121"/>
    </location>
</feature>
<accession>A0A6A6N3F4</accession>
<dbReference type="Pfam" id="PF15924">
    <property type="entry name" value="ALG11_N"/>
    <property type="match status" value="1"/>
</dbReference>
<proteinExistence type="predicted"/>
<gene>
    <name evidence="6" type="ORF">GH714_013326</name>
</gene>
<comment type="subcellular location">
    <subcellularLocation>
        <location evidence="1">Endoplasmic reticulum membrane</location>
    </subcellularLocation>
</comment>
<dbReference type="PANTHER" id="PTHR45919">
    <property type="entry name" value="GDP-MAN:MAN(3)GLCNAC(2)-PP-DOL ALPHA-1,2-MANNOSYLTRANSFERASE"/>
    <property type="match status" value="1"/>
</dbReference>
<dbReference type="AlphaFoldDB" id="A0A6A6N3F4"/>
<dbReference type="GO" id="GO:0004377">
    <property type="term" value="F:GDP-Man:Man(3)GlcNAc(2)-PP-Dol alpha-1,2-mannosyltransferase activity"/>
    <property type="evidence" value="ECO:0007669"/>
    <property type="project" value="InterPro"/>
</dbReference>
<protein>
    <recommendedName>
        <fullName evidence="5">ALG11 mannosyltransferase N-terminal domain-containing protein</fullName>
    </recommendedName>
</protein>
<evidence type="ECO:0000259" key="5">
    <source>
        <dbReference type="Pfam" id="PF15924"/>
    </source>
</evidence>
<evidence type="ECO:0000256" key="4">
    <source>
        <dbReference type="SAM" id="MobiDB-lite"/>
    </source>
</evidence>
<keyword evidence="3" id="KW-0256">Endoplasmic reticulum</keyword>
<dbReference type="PANTHER" id="PTHR45919:SF1">
    <property type="entry name" value="GDP-MAN:MAN(3)GLCNAC(2)-PP-DOL ALPHA-1,2-MANNOSYLTRANSFERASE"/>
    <property type="match status" value="1"/>
</dbReference>
<keyword evidence="7" id="KW-1185">Reference proteome</keyword>
<evidence type="ECO:0000313" key="7">
    <source>
        <dbReference type="Proteomes" id="UP000467840"/>
    </source>
</evidence>
<dbReference type="Proteomes" id="UP000467840">
    <property type="component" value="Chromosome 10"/>
</dbReference>
<dbReference type="Gene3D" id="3.40.50.2000">
    <property type="entry name" value="Glycogen Phosphorylase B"/>
    <property type="match status" value="1"/>
</dbReference>
<feature type="region of interest" description="Disordered" evidence="4">
    <location>
        <begin position="210"/>
        <end position="267"/>
    </location>
</feature>
<sequence>MIGQSLGSIYLCWEALCKFTPSYYFDTSGYAFTCPLARIFGCKVVCYTHYPTISLDMTSRVRDRNSMYNNDASISRSSGWLSQCKIIYYTFFSWMYGFAGSCADLAMVNSSWTQSHIERLWRIPKRTKRVYPPCDTSVLPVCNIVFLQSLWDLMSVLGDAIIGMHSMTDEHFGISVVEYMAAGAIPIGSSVHLKGSGRGLCLSVTDSDRLATDTSGKGPCSTESSISNNQLSSADSPGGTSQFQTSVDNDPEPQTSGVSNVSTVSSDLKLARQPNLQSTPKRSLLTVKEILRAARVISRYAESKAQNKKRAAKYWML</sequence>